<dbReference type="AlphaFoldDB" id="A0A0A9B858"/>
<proteinExistence type="predicted"/>
<reference evidence="1" key="2">
    <citation type="journal article" date="2015" name="Data Brief">
        <title>Shoot transcriptome of the giant reed, Arundo donax.</title>
        <authorList>
            <person name="Barrero R.A."/>
            <person name="Guerrero F.D."/>
            <person name="Moolhuijzen P."/>
            <person name="Goolsby J.A."/>
            <person name="Tidwell J."/>
            <person name="Bellgard S.E."/>
            <person name="Bellgard M.I."/>
        </authorList>
    </citation>
    <scope>NUCLEOTIDE SEQUENCE</scope>
    <source>
        <tissue evidence="1">Shoot tissue taken approximately 20 cm above the soil surface</tissue>
    </source>
</reference>
<reference evidence="1" key="1">
    <citation type="submission" date="2014-09" db="EMBL/GenBank/DDBJ databases">
        <authorList>
            <person name="Magalhaes I.L.F."/>
            <person name="Oliveira U."/>
            <person name="Santos F.R."/>
            <person name="Vidigal T.H.D.A."/>
            <person name="Brescovit A.D."/>
            <person name="Santos A.J."/>
        </authorList>
    </citation>
    <scope>NUCLEOTIDE SEQUENCE</scope>
    <source>
        <tissue evidence="1">Shoot tissue taken approximately 20 cm above the soil surface</tissue>
    </source>
</reference>
<accession>A0A0A9B858</accession>
<name>A0A0A9B858_ARUDO</name>
<evidence type="ECO:0000313" key="1">
    <source>
        <dbReference type="EMBL" id="JAD58363.1"/>
    </source>
</evidence>
<sequence>MKTYKMYMLAATRNNSFNSLNLYMAKKIRGYMILR</sequence>
<dbReference type="EMBL" id="GBRH01239532">
    <property type="protein sequence ID" value="JAD58363.1"/>
    <property type="molecule type" value="Transcribed_RNA"/>
</dbReference>
<protein>
    <submittedName>
        <fullName evidence="1">Uncharacterized protein</fullName>
    </submittedName>
</protein>
<organism evidence="1">
    <name type="scientific">Arundo donax</name>
    <name type="common">Giant reed</name>
    <name type="synonym">Donax arundinaceus</name>
    <dbReference type="NCBI Taxonomy" id="35708"/>
    <lineage>
        <taxon>Eukaryota</taxon>
        <taxon>Viridiplantae</taxon>
        <taxon>Streptophyta</taxon>
        <taxon>Embryophyta</taxon>
        <taxon>Tracheophyta</taxon>
        <taxon>Spermatophyta</taxon>
        <taxon>Magnoliopsida</taxon>
        <taxon>Liliopsida</taxon>
        <taxon>Poales</taxon>
        <taxon>Poaceae</taxon>
        <taxon>PACMAD clade</taxon>
        <taxon>Arundinoideae</taxon>
        <taxon>Arundineae</taxon>
        <taxon>Arundo</taxon>
    </lineage>
</organism>